<sequence length="275" mass="29465">MAIELSYKRRGQGEPLVLIHGIGHRLEAFDPVFDELAEHYDVIAVDLPGFGQSPGFASAADYSLDALAEAVVANYSRWGIDNPHVVGNSMGGAVSVILGQRGQARSVTALSPAGWFWPWTLLLAGLPLLLMKIGSFAPNAILRLLAGSAIGRKIMGLSLYRYPERLTPERTYGDALSMRRAKGFWPMLLGHIPLAFRVPRIFKGATRVPTTIAWGNRDLILSPRMASKAAASLAGINFVVLDDAGHVPMSDSPDAVIAAINETTALASTVTHKAA</sequence>
<dbReference type="InterPro" id="IPR000073">
    <property type="entry name" value="AB_hydrolase_1"/>
</dbReference>
<proteinExistence type="predicted"/>
<protein>
    <submittedName>
        <fullName evidence="2">Alpha/beta hydrolase fold protein</fullName>
    </submittedName>
</protein>
<dbReference type="InterPro" id="IPR000639">
    <property type="entry name" value="Epox_hydrolase-like"/>
</dbReference>
<dbReference type="SUPFAM" id="SSF53474">
    <property type="entry name" value="alpha/beta-Hydrolases"/>
    <property type="match status" value="1"/>
</dbReference>
<dbReference type="PANTHER" id="PTHR46438:SF11">
    <property type="entry name" value="LIPASE-RELATED"/>
    <property type="match status" value="1"/>
</dbReference>
<dbReference type="EMBL" id="JX649861">
    <property type="protein sequence ID" value="AGC71072.1"/>
    <property type="molecule type" value="Genomic_DNA"/>
</dbReference>
<dbReference type="Pfam" id="PF12697">
    <property type="entry name" value="Abhydrolase_6"/>
    <property type="match status" value="1"/>
</dbReference>
<dbReference type="AlphaFoldDB" id="L7VQ99"/>
<evidence type="ECO:0000259" key="1">
    <source>
        <dbReference type="Pfam" id="PF12697"/>
    </source>
</evidence>
<dbReference type="Gene3D" id="3.40.50.1820">
    <property type="entry name" value="alpha/beta hydrolase"/>
    <property type="match status" value="1"/>
</dbReference>
<dbReference type="InterPro" id="IPR029058">
    <property type="entry name" value="AB_hydrolase_fold"/>
</dbReference>
<keyword evidence="2" id="KW-0378">Hydrolase</keyword>
<dbReference type="GO" id="GO:0016787">
    <property type="term" value="F:hydrolase activity"/>
    <property type="evidence" value="ECO:0007669"/>
    <property type="project" value="UniProtKB-KW"/>
</dbReference>
<feature type="domain" description="AB hydrolase-1" evidence="1">
    <location>
        <begin position="16"/>
        <end position="259"/>
    </location>
</feature>
<name>L7VQ99_9BACT</name>
<accession>L7VQ99</accession>
<dbReference type="PANTHER" id="PTHR46438">
    <property type="entry name" value="ALPHA/BETA-HYDROLASES SUPERFAMILY PROTEIN"/>
    <property type="match status" value="1"/>
</dbReference>
<evidence type="ECO:0000313" key="2">
    <source>
        <dbReference type="EMBL" id="AGC71072.1"/>
    </source>
</evidence>
<dbReference type="PRINTS" id="PR00111">
    <property type="entry name" value="ABHYDROLASE"/>
</dbReference>
<dbReference type="PRINTS" id="PR00412">
    <property type="entry name" value="EPOXHYDRLASE"/>
</dbReference>
<reference evidence="2" key="1">
    <citation type="submission" date="2012-09" db="EMBL/GenBank/DDBJ databases">
        <title>Metagenomic Characterization of a Microbial Community in Wastewater Detects High Levels of Antibiotic Resistance.</title>
        <authorList>
            <person name="Abrams M."/>
            <person name="Caldwell A."/>
            <person name="Vandaei E."/>
            <person name="Lee W."/>
            <person name="Perrott J."/>
            <person name="Khan S.Y."/>
            <person name="Ta J."/>
            <person name="Romero D."/>
            <person name="Nguyen V."/>
            <person name="Pourmand N."/>
            <person name="Ouverney C.C."/>
        </authorList>
    </citation>
    <scope>NUCLEOTIDE SEQUENCE</scope>
</reference>
<organism evidence="2">
    <name type="scientific">uncultured bacterium A1Q1_fos_324</name>
    <dbReference type="NCBI Taxonomy" id="1256572"/>
    <lineage>
        <taxon>Bacteria</taxon>
        <taxon>environmental samples</taxon>
    </lineage>
</organism>